<dbReference type="InterPro" id="IPR036378">
    <property type="entry name" value="FAS1_dom_sf"/>
</dbReference>
<dbReference type="GO" id="GO:0005615">
    <property type="term" value="C:extracellular space"/>
    <property type="evidence" value="ECO:0007669"/>
    <property type="project" value="TreeGrafter"/>
</dbReference>
<dbReference type="InterPro" id="IPR000782">
    <property type="entry name" value="FAS1_domain"/>
</dbReference>
<dbReference type="SUPFAM" id="SSF82153">
    <property type="entry name" value="FAS1 domain"/>
    <property type="match status" value="2"/>
</dbReference>
<evidence type="ECO:0000259" key="1">
    <source>
        <dbReference type="PROSITE" id="PS50213"/>
    </source>
</evidence>
<feature type="domain" description="FAS1" evidence="1">
    <location>
        <begin position="182"/>
        <end position="351"/>
    </location>
</feature>
<keyword evidence="3" id="KW-1185">Reference proteome</keyword>
<gene>
    <name evidence="2" type="ORF">JCM10512_3191</name>
</gene>
<dbReference type="AlphaFoldDB" id="W4UU96"/>
<feature type="domain" description="FAS1" evidence="1">
    <location>
        <begin position="34"/>
        <end position="178"/>
    </location>
</feature>
<sequence length="359" mass="40419">MKNILRGCVVALVALLYACNDPYENTTYQVYNMNPASAYLESRPDDFSEWVKVLKYADLFNAVNQATESFTLFVPNNAAVKAFYEKKHVSTIEELGKDYARDLAKYHIINDSINRDVFIGGGKLESRTLSDDYLTVSFNEDGGEGGGFNSVFMNKEARVTEFATEVSNGYIYVLDAMLSPLVETVYERVNENNKYGIFKEVLDLTGWKDSLNTVYDESKTPGGVVTKTKRNYTTFAVSDGAYQQDGITSVADLVAKLKAGSDYTNVENDLFRYAAYHVIEGNYSLFELQEFEKNATKKMWDTKSGVMEISKESDGEYYINYDSKTLKSQFVEATSDVQAKNGMLHEVTSYMPCGNQLHL</sequence>
<dbReference type="Proteomes" id="UP000019131">
    <property type="component" value="Unassembled WGS sequence"/>
</dbReference>
<organism evidence="2 3">
    <name type="scientific">Bacteroides reticulotermitis JCM 10512</name>
    <dbReference type="NCBI Taxonomy" id="1445607"/>
    <lineage>
        <taxon>Bacteria</taxon>
        <taxon>Pseudomonadati</taxon>
        <taxon>Bacteroidota</taxon>
        <taxon>Bacteroidia</taxon>
        <taxon>Bacteroidales</taxon>
        <taxon>Bacteroidaceae</taxon>
        <taxon>Bacteroides</taxon>
    </lineage>
</organism>
<name>W4UU96_9BACE</name>
<dbReference type="STRING" id="1445607.JCM10512_3191"/>
<dbReference type="PANTHER" id="PTHR10900:SF77">
    <property type="entry name" value="FI19380P1"/>
    <property type="match status" value="1"/>
</dbReference>
<dbReference type="EMBL" id="BAIV01000020">
    <property type="protein sequence ID" value="GAE84820.1"/>
    <property type="molecule type" value="Genomic_DNA"/>
</dbReference>
<dbReference type="RefSeq" id="WP_244437173.1">
    <property type="nucleotide sequence ID" value="NZ_BAIV01000020.1"/>
</dbReference>
<dbReference type="PROSITE" id="PS51257">
    <property type="entry name" value="PROKAR_LIPOPROTEIN"/>
    <property type="match status" value="1"/>
</dbReference>
<dbReference type="SMART" id="SM00554">
    <property type="entry name" value="FAS1"/>
    <property type="match status" value="1"/>
</dbReference>
<comment type="caution">
    <text evidence="2">The sequence shown here is derived from an EMBL/GenBank/DDBJ whole genome shotgun (WGS) entry which is preliminary data.</text>
</comment>
<dbReference type="Gene3D" id="2.30.180.10">
    <property type="entry name" value="FAS1 domain"/>
    <property type="match status" value="2"/>
</dbReference>
<protein>
    <recommendedName>
        <fullName evidence="1">FAS1 domain-containing protein</fullName>
    </recommendedName>
</protein>
<proteinExistence type="predicted"/>
<reference evidence="2 3" key="1">
    <citation type="journal article" date="2014" name="Genome Announc.">
        <title>Draft Genome Sequence of Bacteroides reticulotermitis Strain JCM 10512T, Isolated from the Gut of a Termite.</title>
        <authorList>
            <person name="Yuki M."/>
            <person name="Oshima K."/>
            <person name="Suda W."/>
            <person name="Sakamoto M."/>
            <person name="Iida T."/>
            <person name="Hattori M."/>
            <person name="Ohkuma M."/>
        </authorList>
    </citation>
    <scope>NUCLEOTIDE SEQUENCE [LARGE SCALE GENOMIC DNA]</scope>
    <source>
        <strain evidence="2 3">JCM 10512</strain>
    </source>
</reference>
<dbReference type="InterPro" id="IPR050904">
    <property type="entry name" value="Adhesion/Biosynth-related"/>
</dbReference>
<dbReference type="PANTHER" id="PTHR10900">
    <property type="entry name" value="PERIOSTIN-RELATED"/>
    <property type="match status" value="1"/>
</dbReference>
<evidence type="ECO:0000313" key="2">
    <source>
        <dbReference type="EMBL" id="GAE84820.1"/>
    </source>
</evidence>
<dbReference type="Pfam" id="PF02469">
    <property type="entry name" value="Fasciclin"/>
    <property type="match status" value="1"/>
</dbReference>
<evidence type="ECO:0000313" key="3">
    <source>
        <dbReference type="Proteomes" id="UP000019131"/>
    </source>
</evidence>
<accession>W4UU96</accession>
<dbReference type="PROSITE" id="PS50213">
    <property type="entry name" value="FAS1"/>
    <property type="match status" value="2"/>
</dbReference>